<dbReference type="PATRIC" id="fig|1217715.3.peg.2596"/>
<comment type="caution">
    <text evidence="1">The sequence shown here is derived from an EMBL/GenBank/DDBJ whole genome shotgun (WGS) entry which is preliminary data.</text>
</comment>
<accession>N8NXE0</accession>
<dbReference type="Proteomes" id="UP000013086">
    <property type="component" value="Unassembled WGS sequence"/>
</dbReference>
<reference evidence="1 2" key="1">
    <citation type="submission" date="2013-02" db="EMBL/GenBank/DDBJ databases">
        <title>The Genome Sequence of Acinetobacter sp. ANC 3994.</title>
        <authorList>
            <consortium name="The Broad Institute Genome Sequencing Platform"/>
            <consortium name="The Broad Institute Genome Sequencing Center for Infectious Disease"/>
            <person name="Cerqueira G."/>
            <person name="Feldgarden M."/>
            <person name="Courvalin P."/>
            <person name="Perichon B."/>
            <person name="Grillot-Courvalin C."/>
            <person name="Clermont D."/>
            <person name="Rocha E."/>
            <person name="Yoon E.-J."/>
            <person name="Nemec A."/>
            <person name="Walker B."/>
            <person name="Young S.K."/>
            <person name="Zeng Q."/>
            <person name="Gargeya S."/>
            <person name="Fitzgerald M."/>
            <person name="Haas B."/>
            <person name="Abouelleil A."/>
            <person name="Alvarado L."/>
            <person name="Arachchi H.M."/>
            <person name="Berlin A.M."/>
            <person name="Chapman S.B."/>
            <person name="Dewar J."/>
            <person name="Goldberg J."/>
            <person name="Griggs A."/>
            <person name="Gujja S."/>
            <person name="Hansen M."/>
            <person name="Howarth C."/>
            <person name="Imamovic A."/>
            <person name="Larimer J."/>
            <person name="McCowan C."/>
            <person name="Murphy C."/>
            <person name="Neiman D."/>
            <person name="Pearson M."/>
            <person name="Priest M."/>
            <person name="Roberts A."/>
            <person name="Saif S."/>
            <person name="Shea T."/>
            <person name="Sisk P."/>
            <person name="Sykes S."/>
            <person name="Wortman J."/>
            <person name="Nusbaum C."/>
            <person name="Birren B."/>
        </authorList>
    </citation>
    <scope>NUCLEOTIDE SEQUENCE [LARGE SCALE GENOMIC DNA]</scope>
    <source>
        <strain evidence="1 2">ANC 3994</strain>
    </source>
</reference>
<organism evidence="1 2">
    <name type="scientific">Acinetobacter bohemicus ANC 3994</name>
    <dbReference type="NCBI Taxonomy" id="1217715"/>
    <lineage>
        <taxon>Bacteria</taxon>
        <taxon>Pseudomonadati</taxon>
        <taxon>Pseudomonadota</taxon>
        <taxon>Gammaproteobacteria</taxon>
        <taxon>Moraxellales</taxon>
        <taxon>Moraxellaceae</taxon>
        <taxon>Acinetobacter</taxon>
    </lineage>
</organism>
<evidence type="ECO:0000313" key="2">
    <source>
        <dbReference type="Proteomes" id="UP000013086"/>
    </source>
</evidence>
<dbReference type="eggNOG" id="COG3210">
    <property type="taxonomic scope" value="Bacteria"/>
</dbReference>
<evidence type="ECO:0000313" key="1">
    <source>
        <dbReference type="EMBL" id="ENU18845.1"/>
    </source>
</evidence>
<dbReference type="AlphaFoldDB" id="N8NXE0"/>
<gene>
    <name evidence="1" type="ORF">F994_02658</name>
</gene>
<dbReference type="EMBL" id="APOH01000017">
    <property type="protein sequence ID" value="ENU18845.1"/>
    <property type="molecule type" value="Genomic_DNA"/>
</dbReference>
<sequence>MGGDYSRGLNAVTTALTAVLGGQTDLQAAANTLAPYAAQVIGQQFGHGEDKNTAAQMASHAILGATLAYINGGDPTAGGSAAVASEAAATYFTNQYKDKEEYQDANGVFQPNLLPEDIKTQILI</sequence>
<protein>
    <recommendedName>
        <fullName evidence="3">Toxin CdiA</fullName>
    </recommendedName>
</protein>
<evidence type="ECO:0008006" key="3">
    <source>
        <dbReference type="Google" id="ProtNLM"/>
    </source>
</evidence>
<dbReference type="HOGENOM" id="CLU_1998913_0_0_6"/>
<name>N8NXE0_9GAMM</name>
<proteinExistence type="predicted"/>